<organism evidence="6 8">
    <name type="scientific">Porphyromonas gulae</name>
    <dbReference type="NCBI Taxonomy" id="111105"/>
    <lineage>
        <taxon>Bacteria</taxon>
        <taxon>Pseudomonadati</taxon>
        <taxon>Bacteroidota</taxon>
        <taxon>Bacteroidia</taxon>
        <taxon>Bacteroidales</taxon>
        <taxon>Porphyromonadaceae</taxon>
        <taxon>Porphyromonas</taxon>
    </lineage>
</organism>
<dbReference type="InterPro" id="IPR046346">
    <property type="entry name" value="Aminoacid_DH-like_N_sf"/>
</dbReference>
<dbReference type="SUPFAM" id="SSF53223">
    <property type="entry name" value="Aminoacid dehydrogenase-like, N-terminal domain"/>
    <property type="match status" value="1"/>
</dbReference>
<keyword evidence="8" id="KW-1185">Reference proteome</keyword>
<dbReference type="EMBL" id="JRAK01000060">
    <property type="protein sequence ID" value="KGN89759.1"/>
    <property type="molecule type" value="Genomic_DNA"/>
</dbReference>
<evidence type="ECO:0000313" key="8">
    <source>
        <dbReference type="Proteomes" id="UP000030146"/>
    </source>
</evidence>
<dbReference type="GO" id="GO:0004764">
    <property type="term" value="F:shikimate 3-dehydrogenase (NADP+) activity"/>
    <property type="evidence" value="ECO:0007669"/>
    <property type="project" value="UniProtKB-EC"/>
</dbReference>
<evidence type="ECO:0000256" key="3">
    <source>
        <dbReference type="ARBA" id="ARBA00023141"/>
    </source>
</evidence>
<dbReference type="InterPro" id="IPR036291">
    <property type="entry name" value="NAD(P)-bd_dom_sf"/>
</dbReference>
<accession>A0A0A2GRM6</accession>
<dbReference type="PANTHER" id="PTHR21089:SF1">
    <property type="entry name" value="BIFUNCTIONAL 3-DEHYDROQUINATE DEHYDRATASE_SHIKIMATE DEHYDROGENASE, CHLOROPLASTIC"/>
    <property type="match status" value="1"/>
</dbReference>
<evidence type="ECO:0000259" key="4">
    <source>
        <dbReference type="Pfam" id="PF08501"/>
    </source>
</evidence>
<evidence type="ECO:0000313" key="6">
    <source>
        <dbReference type="EMBL" id="KGN89759.1"/>
    </source>
</evidence>
<dbReference type="InterPro" id="IPR022893">
    <property type="entry name" value="Shikimate_DH_fam"/>
</dbReference>
<dbReference type="GO" id="GO:0050661">
    <property type="term" value="F:NADP binding"/>
    <property type="evidence" value="ECO:0007669"/>
    <property type="project" value="TreeGrafter"/>
</dbReference>
<dbReference type="GO" id="GO:0009073">
    <property type="term" value="P:aromatic amino acid family biosynthetic process"/>
    <property type="evidence" value="ECO:0007669"/>
    <property type="project" value="UniProtKB-KW"/>
</dbReference>
<dbReference type="eggNOG" id="COG0169">
    <property type="taxonomic scope" value="Bacteria"/>
</dbReference>
<comment type="pathway">
    <text evidence="1">Metabolic intermediate biosynthesis; chorismate biosynthesis; chorismate from D-erythrose 4-phosphate and phosphoenolpyruvate: step 4/7.</text>
</comment>
<keyword evidence="2 6" id="KW-0560">Oxidoreductase</keyword>
<reference evidence="5 7" key="1">
    <citation type="submission" date="2014-08" db="EMBL/GenBank/DDBJ databases">
        <title>Porphyromonas gulae strain:COT-052_OH1451 Genome sequencing.</title>
        <authorList>
            <person name="Wallis C."/>
            <person name="Deusch O."/>
            <person name="O'Flynn C."/>
            <person name="Davis I."/>
            <person name="Jospin G."/>
            <person name="Darling A.E."/>
            <person name="Coil D.A."/>
            <person name="Alexiev A."/>
            <person name="Horsfall A."/>
            <person name="Kirkwood N."/>
            <person name="Harris S."/>
            <person name="Eisen J.A."/>
        </authorList>
    </citation>
    <scope>NUCLEOTIDE SEQUENCE [LARGE SCALE GENOMIC DNA]</scope>
    <source>
        <strain evidence="7">COT-052 OH1451</strain>
        <strain evidence="5">COT-052_OH1451</strain>
    </source>
</reference>
<dbReference type="PANTHER" id="PTHR21089">
    <property type="entry name" value="SHIKIMATE DEHYDROGENASE"/>
    <property type="match status" value="1"/>
</dbReference>
<dbReference type="InterPro" id="IPR013708">
    <property type="entry name" value="Shikimate_DH-bd_N"/>
</dbReference>
<dbReference type="Proteomes" id="UP000030146">
    <property type="component" value="Unassembled WGS sequence"/>
</dbReference>
<comment type="caution">
    <text evidence="6">The sequence shown here is derived from an EMBL/GenBank/DDBJ whole genome shotgun (WGS) entry which is preliminary data.</text>
</comment>
<evidence type="ECO:0000256" key="1">
    <source>
        <dbReference type="ARBA" id="ARBA00004871"/>
    </source>
</evidence>
<keyword evidence="3" id="KW-0057">Aromatic amino acid biosynthesis</keyword>
<dbReference type="AlphaFoldDB" id="A0A0A2GRM6"/>
<dbReference type="GO" id="GO:0019632">
    <property type="term" value="P:shikimate metabolic process"/>
    <property type="evidence" value="ECO:0007669"/>
    <property type="project" value="TreeGrafter"/>
</dbReference>
<gene>
    <name evidence="6" type="primary">aroE</name>
    <name evidence="5" type="ORF">HR08_00825</name>
    <name evidence="6" type="ORF">HR15_04065</name>
</gene>
<sequence>MKKYGLIGYPLAHSLSAEFFNSKFKMEGINAVYELFPLESLAQLKSLLSLHPSLQGFNVTSPYKVEVMRYLDRIDEEAELTGAVNTIRIERARFRRPRLVGYNTDVKGFADSLELIRKPWHTQALVLGSGGAALAVMRALKKMGIVHRQVSRTPSATGVYAYSDLTPEIIERHKLIVNATPVGMYPHIDQCPPIPFEGIGAEHLCYDLIYNPQETIFMHRAQAQGASVQNGLEMLLIQALCSWRIWNER</sequence>
<evidence type="ECO:0000313" key="7">
    <source>
        <dbReference type="Proteomes" id="UP000030130"/>
    </source>
</evidence>
<keyword evidence="3" id="KW-0028">Amino-acid biosynthesis</keyword>
<dbReference type="Pfam" id="PF08501">
    <property type="entry name" value="Shikimate_dh_N"/>
    <property type="match status" value="1"/>
</dbReference>
<dbReference type="CDD" id="cd01065">
    <property type="entry name" value="NAD_bind_Shikimate_DH"/>
    <property type="match status" value="1"/>
</dbReference>
<dbReference type="SUPFAM" id="SSF51735">
    <property type="entry name" value="NAD(P)-binding Rossmann-fold domains"/>
    <property type="match status" value="1"/>
</dbReference>
<name>A0A0A2GRM6_9PORP</name>
<dbReference type="Gene3D" id="3.40.50.720">
    <property type="entry name" value="NAD(P)-binding Rossmann-like Domain"/>
    <property type="match status" value="1"/>
</dbReference>
<dbReference type="EC" id="1.1.1.25" evidence="6"/>
<dbReference type="STRING" id="111105.HR09_07190"/>
<dbReference type="OrthoDB" id="9792692at2"/>
<evidence type="ECO:0000313" key="5">
    <source>
        <dbReference type="EMBL" id="KGN87970.1"/>
    </source>
</evidence>
<evidence type="ECO:0000256" key="2">
    <source>
        <dbReference type="ARBA" id="ARBA00023002"/>
    </source>
</evidence>
<feature type="domain" description="Shikimate dehydrogenase substrate binding N-terminal" evidence="4">
    <location>
        <begin position="6"/>
        <end position="87"/>
    </location>
</feature>
<reference evidence="6 8" key="2">
    <citation type="submission" date="2014-08" db="EMBL/GenBank/DDBJ databases">
        <title>Porphyromonas gulae strain:COT-052_OH3439 Genome sequencing.</title>
        <authorList>
            <person name="Wallis C."/>
            <person name="Deusch O."/>
            <person name="O'Flynn C."/>
            <person name="Davis I."/>
            <person name="Jospin G."/>
            <person name="Darling A.E."/>
            <person name="Coil D.A."/>
            <person name="Alexiev A."/>
            <person name="Horsfall A."/>
            <person name="Kirkwood N."/>
            <person name="Harris S."/>
            <person name="Eisen J.A."/>
        </authorList>
    </citation>
    <scope>NUCLEOTIDE SEQUENCE [LARGE SCALE GENOMIC DNA]</scope>
    <source>
        <strain evidence="8">COT-052 OH3439</strain>
        <strain evidence="6">COT-052_OH3439</strain>
    </source>
</reference>
<protein>
    <submittedName>
        <fullName evidence="6">Shikimate dehydrogenase</fullName>
        <ecNumber evidence="6">1.1.1.25</ecNumber>
    </submittedName>
</protein>
<dbReference type="EMBL" id="JRAI01000005">
    <property type="protein sequence ID" value="KGN87970.1"/>
    <property type="molecule type" value="Genomic_DNA"/>
</dbReference>
<dbReference type="GO" id="GO:0009423">
    <property type="term" value="P:chorismate biosynthetic process"/>
    <property type="evidence" value="ECO:0007669"/>
    <property type="project" value="TreeGrafter"/>
</dbReference>
<dbReference type="GO" id="GO:0005829">
    <property type="term" value="C:cytosol"/>
    <property type="evidence" value="ECO:0007669"/>
    <property type="project" value="TreeGrafter"/>
</dbReference>
<dbReference type="Gene3D" id="3.40.50.10860">
    <property type="entry name" value="Leucine Dehydrogenase, chain A, domain 1"/>
    <property type="match status" value="1"/>
</dbReference>
<dbReference type="RefSeq" id="WP_039419873.1">
    <property type="nucleotide sequence ID" value="NZ_CALUCC010000137.1"/>
</dbReference>
<proteinExistence type="predicted"/>
<dbReference type="Proteomes" id="UP000030130">
    <property type="component" value="Unassembled WGS sequence"/>
</dbReference>